<proteinExistence type="predicted"/>
<dbReference type="AlphaFoldDB" id="A0A1X7MXY6"/>
<reference evidence="2" key="1">
    <citation type="submission" date="2017-04" db="EMBL/GenBank/DDBJ databases">
        <authorList>
            <person name="Varghese N."/>
            <person name="Submissions S."/>
        </authorList>
    </citation>
    <scope>NUCLEOTIDE SEQUENCE [LARGE SCALE GENOMIC DNA]</scope>
    <source>
        <strain evidence="2">FDF-1</strain>
    </source>
</reference>
<protein>
    <submittedName>
        <fullName evidence="1">Uncharacterized protein</fullName>
    </submittedName>
</protein>
<organism evidence="1 2">
    <name type="scientific">Methanohalophilus portucalensis FDF-1</name>
    <dbReference type="NCBI Taxonomy" id="523843"/>
    <lineage>
        <taxon>Archaea</taxon>
        <taxon>Methanobacteriati</taxon>
        <taxon>Methanobacteriota</taxon>
        <taxon>Stenosarchaea group</taxon>
        <taxon>Methanomicrobia</taxon>
        <taxon>Methanosarcinales</taxon>
        <taxon>Methanosarcinaceae</taxon>
        <taxon>Methanohalophilus</taxon>
    </lineage>
</organism>
<name>A0A1X7MXY6_9EURY</name>
<sequence>MRKLGVVQFTGIMLSGENILILDNRRYADASVPNNFPY</sequence>
<accession>A0A1X7MXY6</accession>
<gene>
    <name evidence="1" type="ORF">SAMN06264941_0134</name>
</gene>
<keyword evidence="2" id="KW-1185">Reference proteome</keyword>
<dbReference type="EMBL" id="FXBN01000001">
    <property type="protein sequence ID" value="SMH29081.1"/>
    <property type="molecule type" value="Genomic_DNA"/>
</dbReference>
<evidence type="ECO:0000313" key="1">
    <source>
        <dbReference type="EMBL" id="SMH29081.1"/>
    </source>
</evidence>
<dbReference type="Proteomes" id="UP000193969">
    <property type="component" value="Unassembled WGS sequence"/>
</dbReference>
<evidence type="ECO:0000313" key="2">
    <source>
        <dbReference type="Proteomes" id="UP000193969"/>
    </source>
</evidence>